<proteinExistence type="predicted"/>
<name>A0A9Q8P9D3_PASFU</name>
<reference evidence="1" key="2">
    <citation type="journal article" date="2022" name="Microb. Genom.">
        <title>A chromosome-scale genome assembly of the tomato pathogen Cladosporium fulvum reveals a compartmentalized genome architecture and the presence of a dispensable chromosome.</title>
        <authorList>
            <person name="Zaccaron A.Z."/>
            <person name="Chen L.H."/>
            <person name="Samaras A."/>
            <person name="Stergiopoulos I."/>
        </authorList>
    </citation>
    <scope>NUCLEOTIDE SEQUENCE</scope>
    <source>
        <strain evidence="1">Race5_Kim</strain>
    </source>
</reference>
<gene>
    <name evidence="1" type="ORF">CLAFUR5_05931</name>
</gene>
<organism evidence="1 2">
    <name type="scientific">Passalora fulva</name>
    <name type="common">Tomato leaf mold</name>
    <name type="synonym">Cladosporium fulvum</name>
    <dbReference type="NCBI Taxonomy" id="5499"/>
    <lineage>
        <taxon>Eukaryota</taxon>
        <taxon>Fungi</taxon>
        <taxon>Dikarya</taxon>
        <taxon>Ascomycota</taxon>
        <taxon>Pezizomycotina</taxon>
        <taxon>Dothideomycetes</taxon>
        <taxon>Dothideomycetidae</taxon>
        <taxon>Mycosphaerellales</taxon>
        <taxon>Mycosphaerellaceae</taxon>
        <taxon>Fulvia</taxon>
    </lineage>
</organism>
<reference evidence="1" key="1">
    <citation type="submission" date="2021-12" db="EMBL/GenBank/DDBJ databases">
        <authorList>
            <person name="Zaccaron A."/>
            <person name="Stergiopoulos I."/>
        </authorList>
    </citation>
    <scope>NUCLEOTIDE SEQUENCE</scope>
    <source>
        <strain evidence="1">Race5_Kim</strain>
    </source>
</reference>
<dbReference type="AlphaFoldDB" id="A0A9Q8P9D3"/>
<keyword evidence="2" id="KW-1185">Reference proteome</keyword>
<sequence>MKHQMNAQKRKHHNESGELWWHSRANKAKHHFSIHADIIDLANMITEEFSLVGESMRVKELGKRIKTRTGEVYISTDHLPKSRQDDWKQSELRRRIHRRWKSSLVGSGISQARNIMSRKQIRQKVDADPAWPEALEPDDQQFTALPTQPKYVTRLTAESGTIDDW</sequence>
<dbReference type="Proteomes" id="UP000756132">
    <property type="component" value="Chromosome 5"/>
</dbReference>
<dbReference type="RefSeq" id="XP_047762409.1">
    <property type="nucleotide sequence ID" value="XM_047905079.1"/>
</dbReference>
<dbReference type="EMBL" id="CP090167">
    <property type="protein sequence ID" value="UJO18043.1"/>
    <property type="molecule type" value="Genomic_DNA"/>
</dbReference>
<dbReference type="KEGG" id="ffu:CLAFUR5_05931"/>
<evidence type="ECO:0000313" key="2">
    <source>
        <dbReference type="Proteomes" id="UP000756132"/>
    </source>
</evidence>
<protein>
    <submittedName>
        <fullName evidence="1">Uncharacterized protein</fullName>
    </submittedName>
</protein>
<evidence type="ECO:0000313" key="1">
    <source>
        <dbReference type="EMBL" id="UJO18043.1"/>
    </source>
</evidence>
<accession>A0A9Q8P9D3</accession>
<dbReference type="GeneID" id="71985809"/>